<dbReference type="PANTHER" id="PTHR34698">
    <property type="entry name" value="5-OXOPROLINASE SUBUNIT B"/>
    <property type="match status" value="1"/>
</dbReference>
<dbReference type="Gene3D" id="3.30.1360.40">
    <property type="match status" value="1"/>
</dbReference>
<dbReference type="PATRIC" id="fig|908627.4.peg.4859"/>
<keyword evidence="1" id="KW-0547">Nucleotide-binding</keyword>
<dbReference type="SMART" id="SM00796">
    <property type="entry name" value="AHS1"/>
    <property type="match status" value="1"/>
</dbReference>
<keyword evidence="3" id="KW-0067">ATP-binding</keyword>
<dbReference type="OrthoDB" id="9778567at2"/>
<sequence length="257" mass="27559">MKSASYLPEAEAIPEYAWSIFPSGESLLIIEVAGTDRIVQNQLARNFAACVAAAQLACVIDITPAMTTVGIHYAPSRVPLSHPAEAPYDALVKVVTGLLERATAAQPKSARIVEIPVCYGGEHGPDLENVARSCGLSSDEVIALHSESLLDVMLLGFAPGHPYIGMFDERLSPPRRATPRVAVAPGSVGLANRQSVIYPMTMPGGWNLIGRTPSLMFDASRDTPCLVNAGDRIRFVPITPKQFQACQSTDRHARAAR</sequence>
<reference evidence="5 6" key="1">
    <citation type="journal article" date="2015" name="Genome Announc.">
        <title>Draft Genome Sequence of Burkholderia sp. Strain PML1(12), an Ectomycorrhizosphere-Inhabiting Bacterium with Effective Mineral-Weathering Ability.</title>
        <authorList>
            <person name="Uroz S."/>
            <person name="Oger P."/>
        </authorList>
    </citation>
    <scope>NUCLEOTIDE SEQUENCE [LARGE SCALE GENOMIC DNA]</scope>
    <source>
        <strain evidence="6">PML1(12)</strain>
    </source>
</reference>
<dbReference type="AlphaFoldDB" id="A0A0J1CU97"/>
<keyword evidence="6" id="KW-1185">Reference proteome</keyword>
<dbReference type="PANTHER" id="PTHR34698:SF2">
    <property type="entry name" value="5-OXOPROLINASE SUBUNIT B"/>
    <property type="match status" value="1"/>
</dbReference>
<evidence type="ECO:0000256" key="1">
    <source>
        <dbReference type="ARBA" id="ARBA00022741"/>
    </source>
</evidence>
<keyword evidence="2 5" id="KW-0378">Hydrolase</keyword>
<dbReference type="GO" id="GO:0005524">
    <property type="term" value="F:ATP binding"/>
    <property type="evidence" value="ECO:0007669"/>
    <property type="project" value="UniProtKB-KW"/>
</dbReference>
<dbReference type="GO" id="GO:0016787">
    <property type="term" value="F:hydrolase activity"/>
    <property type="evidence" value="ECO:0007669"/>
    <property type="project" value="UniProtKB-KW"/>
</dbReference>
<evidence type="ECO:0000256" key="2">
    <source>
        <dbReference type="ARBA" id="ARBA00022801"/>
    </source>
</evidence>
<dbReference type="SUPFAM" id="SSF160467">
    <property type="entry name" value="PH0987 N-terminal domain-like"/>
    <property type="match status" value="1"/>
</dbReference>
<name>A0A0J1CU97_9BURK</name>
<dbReference type="RefSeq" id="WP_047848769.1">
    <property type="nucleotide sequence ID" value="NZ_AEJF01000134.1"/>
</dbReference>
<dbReference type="Gene3D" id="2.40.100.10">
    <property type="entry name" value="Cyclophilin-like"/>
    <property type="match status" value="1"/>
</dbReference>
<evidence type="ECO:0000256" key="3">
    <source>
        <dbReference type="ARBA" id="ARBA00022840"/>
    </source>
</evidence>
<dbReference type="Proteomes" id="UP000035963">
    <property type="component" value="Unassembled WGS sequence"/>
</dbReference>
<dbReference type="NCBIfam" id="TIGR00370">
    <property type="entry name" value="5-oxoprolinase subunit PxpB"/>
    <property type="match status" value="1"/>
</dbReference>
<dbReference type="InterPro" id="IPR010016">
    <property type="entry name" value="PxpB"/>
</dbReference>
<evidence type="ECO:0000313" key="6">
    <source>
        <dbReference type="Proteomes" id="UP000035963"/>
    </source>
</evidence>
<evidence type="ECO:0000259" key="4">
    <source>
        <dbReference type="SMART" id="SM00796"/>
    </source>
</evidence>
<dbReference type="SUPFAM" id="SSF50891">
    <property type="entry name" value="Cyclophilin-like"/>
    <property type="match status" value="1"/>
</dbReference>
<feature type="domain" description="Carboxyltransferase" evidence="4">
    <location>
        <begin position="18"/>
        <end position="227"/>
    </location>
</feature>
<dbReference type="EMBL" id="AEJF01000134">
    <property type="protein sequence ID" value="KLU24159.1"/>
    <property type="molecule type" value="Genomic_DNA"/>
</dbReference>
<gene>
    <name evidence="5" type="ORF">EOS_21755</name>
</gene>
<dbReference type="Pfam" id="PF02682">
    <property type="entry name" value="CT_C_D"/>
    <property type="match status" value="1"/>
</dbReference>
<organism evidence="5 6">
    <name type="scientific">Caballeronia mineralivorans PML1(12)</name>
    <dbReference type="NCBI Taxonomy" id="908627"/>
    <lineage>
        <taxon>Bacteria</taxon>
        <taxon>Pseudomonadati</taxon>
        <taxon>Pseudomonadota</taxon>
        <taxon>Betaproteobacteria</taxon>
        <taxon>Burkholderiales</taxon>
        <taxon>Burkholderiaceae</taxon>
        <taxon>Caballeronia</taxon>
    </lineage>
</organism>
<comment type="caution">
    <text evidence="5">The sequence shown here is derived from an EMBL/GenBank/DDBJ whole genome shotgun (WGS) entry which is preliminary data.</text>
</comment>
<proteinExistence type="predicted"/>
<accession>A0A0J1CU97</accession>
<dbReference type="InterPro" id="IPR003833">
    <property type="entry name" value="CT_C_D"/>
</dbReference>
<dbReference type="InterPro" id="IPR029000">
    <property type="entry name" value="Cyclophilin-like_dom_sf"/>
</dbReference>
<evidence type="ECO:0000313" key="5">
    <source>
        <dbReference type="EMBL" id="KLU24159.1"/>
    </source>
</evidence>
<protein>
    <submittedName>
        <fullName evidence="5">Allophanate hydrolase</fullName>
    </submittedName>
</protein>